<comment type="caution">
    <text evidence="6">The sequence shown here is derived from an EMBL/GenBank/DDBJ whole genome shotgun (WGS) entry which is preliminary data.</text>
</comment>
<dbReference type="Pfam" id="PF08220">
    <property type="entry name" value="HTH_DeoR"/>
    <property type="match status" value="1"/>
</dbReference>
<dbReference type="InterPro" id="IPR050313">
    <property type="entry name" value="Carb_Metab_HTH_regulators"/>
</dbReference>
<keyword evidence="1" id="KW-0805">Transcription regulation</keyword>
<dbReference type="GO" id="GO:0003677">
    <property type="term" value="F:DNA binding"/>
    <property type="evidence" value="ECO:0007669"/>
    <property type="project" value="UniProtKB-KW"/>
</dbReference>
<evidence type="ECO:0000256" key="4">
    <source>
        <dbReference type="SAM" id="Coils"/>
    </source>
</evidence>
<feature type="coiled-coil region" evidence="4">
    <location>
        <begin position="8"/>
        <end position="61"/>
    </location>
</feature>
<dbReference type="Proteomes" id="UP000005451">
    <property type="component" value="Unassembled WGS sequence"/>
</dbReference>
<dbReference type="STRING" id="561177.ANHYDRO_01252"/>
<dbReference type="Gene3D" id="1.10.10.10">
    <property type="entry name" value="Winged helix-like DNA-binding domain superfamily/Winged helix DNA-binding domain"/>
    <property type="match status" value="1"/>
</dbReference>
<dbReference type="PANTHER" id="PTHR30363:SF44">
    <property type="entry name" value="AGA OPERON TRANSCRIPTIONAL REPRESSOR-RELATED"/>
    <property type="match status" value="1"/>
</dbReference>
<evidence type="ECO:0000256" key="2">
    <source>
        <dbReference type="ARBA" id="ARBA00023125"/>
    </source>
</evidence>
<dbReference type="InterPro" id="IPR001034">
    <property type="entry name" value="DeoR_HTH"/>
</dbReference>
<evidence type="ECO:0000256" key="3">
    <source>
        <dbReference type="ARBA" id="ARBA00023163"/>
    </source>
</evidence>
<dbReference type="SMART" id="SM00420">
    <property type="entry name" value="HTH_DEOR"/>
    <property type="match status" value="1"/>
</dbReference>
<proteinExistence type="predicted"/>
<dbReference type="PANTHER" id="PTHR30363">
    <property type="entry name" value="HTH-TYPE TRANSCRIPTIONAL REGULATOR SRLR-RELATED"/>
    <property type="match status" value="1"/>
</dbReference>
<accession>B6W9J7</accession>
<gene>
    <name evidence="6" type="ORF">ANHYDRO_01252</name>
</gene>
<dbReference type="eggNOG" id="COG1349">
    <property type="taxonomic scope" value="Bacteria"/>
</dbReference>
<dbReference type="PROSITE" id="PS51000">
    <property type="entry name" value="HTH_DEOR_2"/>
    <property type="match status" value="1"/>
</dbReference>
<organism evidence="6 7">
    <name type="scientific">Anaerococcus hydrogenalis DSM 7454</name>
    <dbReference type="NCBI Taxonomy" id="561177"/>
    <lineage>
        <taxon>Bacteria</taxon>
        <taxon>Bacillati</taxon>
        <taxon>Bacillota</taxon>
        <taxon>Tissierellia</taxon>
        <taxon>Tissierellales</taxon>
        <taxon>Peptoniphilaceae</taxon>
        <taxon>Anaerococcus</taxon>
    </lineage>
</organism>
<keyword evidence="3" id="KW-0804">Transcription</keyword>
<dbReference type="SUPFAM" id="SSF46785">
    <property type="entry name" value="Winged helix' DNA-binding domain"/>
    <property type="match status" value="1"/>
</dbReference>
<dbReference type="PRINTS" id="PR00037">
    <property type="entry name" value="HTHLACR"/>
</dbReference>
<keyword evidence="2" id="KW-0238">DNA-binding</keyword>
<reference evidence="6 7" key="1">
    <citation type="submission" date="2008-09" db="EMBL/GenBank/DDBJ databases">
        <authorList>
            <person name="Fulton L."/>
            <person name="Clifton S."/>
            <person name="Fulton B."/>
            <person name="Xu J."/>
            <person name="Minx P."/>
            <person name="Pepin K.H."/>
            <person name="Johnson M."/>
            <person name="Thiruvilangam P."/>
            <person name="Bhonagiri V."/>
            <person name="Nash W.E."/>
            <person name="Mardis E.R."/>
            <person name="Wilson R.K."/>
        </authorList>
    </citation>
    <scope>NUCLEOTIDE SEQUENCE [LARGE SCALE GENOMIC DNA]</scope>
    <source>
        <strain evidence="6 7">DSM 7454</strain>
    </source>
</reference>
<sequence>MVLYKSKRKEMKLNKMFLEERLKFIESKLNKDYRVNVSDLADDLKVSEVTIRKDLKELEEKNIAKRTHGGAIKIQKNIKELAVDNKKTINIDLKKIYSLKGK</sequence>
<dbReference type="GO" id="GO:0003700">
    <property type="term" value="F:DNA-binding transcription factor activity"/>
    <property type="evidence" value="ECO:0007669"/>
    <property type="project" value="InterPro"/>
</dbReference>
<feature type="domain" description="HTH deoR-type" evidence="5">
    <location>
        <begin position="18"/>
        <end position="73"/>
    </location>
</feature>
<dbReference type="InterPro" id="IPR018356">
    <property type="entry name" value="Tscrpt_reg_HTH_DeoR_CS"/>
</dbReference>
<dbReference type="InterPro" id="IPR036390">
    <property type="entry name" value="WH_DNA-bd_sf"/>
</dbReference>
<evidence type="ECO:0000256" key="1">
    <source>
        <dbReference type="ARBA" id="ARBA00023015"/>
    </source>
</evidence>
<evidence type="ECO:0000313" key="6">
    <source>
        <dbReference type="EMBL" id="EEB35899.1"/>
    </source>
</evidence>
<dbReference type="InterPro" id="IPR036388">
    <property type="entry name" value="WH-like_DNA-bd_sf"/>
</dbReference>
<dbReference type="PROSITE" id="PS00894">
    <property type="entry name" value="HTH_DEOR_1"/>
    <property type="match status" value="1"/>
</dbReference>
<protein>
    <submittedName>
        <fullName evidence="6">Transcriptional regulator, DeoR family</fullName>
    </submittedName>
</protein>
<evidence type="ECO:0000313" key="7">
    <source>
        <dbReference type="Proteomes" id="UP000005451"/>
    </source>
</evidence>
<name>B6W9J7_9FIRM</name>
<dbReference type="EMBL" id="ABXA01000032">
    <property type="protein sequence ID" value="EEB35899.1"/>
    <property type="molecule type" value="Genomic_DNA"/>
</dbReference>
<dbReference type="AlphaFoldDB" id="B6W9J7"/>
<evidence type="ECO:0000259" key="5">
    <source>
        <dbReference type="PROSITE" id="PS51000"/>
    </source>
</evidence>
<keyword evidence="4" id="KW-0175">Coiled coil</keyword>
<reference evidence="6 7" key="2">
    <citation type="submission" date="2008-10" db="EMBL/GenBank/DDBJ databases">
        <title>Draft genome sequence of Anaerococcus hydrogenalis (DSM 7454).</title>
        <authorList>
            <person name="Sudarsanam P."/>
            <person name="Ley R."/>
            <person name="Guruge J."/>
            <person name="Turnbaugh P.J."/>
            <person name="Mahowald M."/>
            <person name="Liep D."/>
            <person name="Gordon J."/>
        </authorList>
    </citation>
    <scope>NUCLEOTIDE SEQUENCE [LARGE SCALE GENOMIC DNA]</scope>
    <source>
        <strain evidence="6 7">DSM 7454</strain>
    </source>
</reference>